<reference evidence="3" key="1">
    <citation type="submission" date="2016-10" db="EMBL/GenBank/DDBJ databases">
        <authorList>
            <person name="Varghese N."/>
            <person name="Submissions S."/>
        </authorList>
    </citation>
    <scope>NUCLEOTIDE SEQUENCE [LARGE SCALE GENOMIC DNA]</scope>
    <source>
        <strain evidence="3">DSM 44437</strain>
    </source>
</reference>
<keyword evidence="3" id="KW-1185">Reference proteome</keyword>
<feature type="chain" id="PRO_5011657661" description="Secreted protein" evidence="1">
    <location>
        <begin position="36"/>
        <end position="225"/>
    </location>
</feature>
<evidence type="ECO:0000313" key="2">
    <source>
        <dbReference type="EMBL" id="SEQ53060.1"/>
    </source>
</evidence>
<dbReference type="STRING" id="65499.SAMN04488000_103257"/>
<proteinExistence type="predicted"/>
<name>A0A1H9GSL1_9PSEU</name>
<evidence type="ECO:0008006" key="4">
    <source>
        <dbReference type="Google" id="ProtNLM"/>
    </source>
</evidence>
<dbReference type="EMBL" id="FOFV01000003">
    <property type="protein sequence ID" value="SEQ53060.1"/>
    <property type="molecule type" value="Genomic_DNA"/>
</dbReference>
<accession>A0A1H9GSL1</accession>
<sequence length="225" mass="24073">MVKSIRNVVSKSASVLLVLAATASGLAALAMPATAATTVVCGNDSADRAVATGRYVVVEVRSDRGRCPTTGNSAAFTLQPITKGQTRLKVCGTRAERFVPSTWFVTGNSSYDRPPCELGTMSLVIEPITRRGSAEVCGNTSADKAVNSGRYFVTRVSLDRGRCAVSGTQVAFTIEPLYASHTRKTNVCGTNGGRWIPNGWVVTRSGRYDVPPCEFGTRQYDIQRL</sequence>
<gene>
    <name evidence="2" type="ORF">SAMN04488000_103257</name>
</gene>
<dbReference type="RefSeq" id="WP_143091518.1">
    <property type="nucleotide sequence ID" value="NZ_FOFV01000003.1"/>
</dbReference>
<organism evidence="2 3">
    <name type="scientific">Lentzea albida</name>
    <dbReference type="NCBI Taxonomy" id="65499"/>
    <lineage>
        <taxon>Bacteria</taxon>
        <taxon>Bacillati</taxon>
        <taxon>Actinomycetota</taxon>
        <taxon>Actinomycetes</taxon>
        <taxon>Pseudonocardiales</taxon>
        <taxon>Pseudonocardiaceae</taxon>
        <taxon>Lentzea</taxon>
    </lineage>
</organism>
<dbReference type="Proteomes" id="UP000199503">
    <property type="component" value="Unassembled WGS sequence"/>
</dbReference>
<dbReference type="AlphaFoldDB" id="A0A1H9GSL1"/>
<evidence type="ECO:0000256" key="1">
    <source>
        <dbReference type="SAM" id="SignalP"/>
    </source>
</evidence>
<protein>
    <recommendedName>
        <fullName evidence="4">Secreted protein</fullName>
    </recommendedName>
</protein>
<evidence type="ECO:0000313" key="3">
    <source>
        <dbReference type="Proteomes" id="UP000199503"/>
    </source>
</evidence>
<keyword evidence="1" id="KW-0732">Signal</keyword>
<feature type="signal peptide" evidence="1">
    <location>
        <begin position="1"/>
        <end position="35"/>
    </location>
</feature>